<keyword evidence="4" id="KW-0479">Metal-binding</keyword>
<dbReference type="CDD" id="cd16833">
    <property type="entry name" value="YfiH"/>
    <property type="match status" value="1"/>
</dbReference>
<comment type="similarity">
    <text evidence="2 10">Belongs to the purine nucleoside phosphorylase YfiH/LACC1 family.</text>
</comment>
<proteinExistence type="inferred from homology"/>
<sequence length="268" mass="28726">MNMRIDEQALIIPDWQPPAGVRALMTTRAGGVSQGPYASLNLGMATGDDPLAVQENLGRLRQTLSAYGQSVASAWMFQVHGTHTLDLDDETTRQQLKAGRVLQADASFCTTPGMACVVRAADCMPVLLAVPGGVAAAHAGWRGLAGGVIDVALQKLLQTTKQKPDQVVAWLGPCIGPDAFEVGDDVRDAFIQRHSDNATAFRPGVASGKWYANLPLLGRLALERAGVNQVYTDGRCTVTQENLFFSYRRDQSRLGGSGRMAACIWLDA</sequence>
<evidence type="ECO:0000256" key="7">
    <source>
        <dbReference type="ARBA" id="ARBA00047989"/>
    </source>
</evidence>
<dbReference type="SUPFAM" id="SSF64438">
    <property type="entry name" value="CNF1/YfiH-like putative cysteine hydrolases"/>
    <property type="match status" value="1"/>
</dbReference>
<dbReference type="InterPro" id="IPR011324">
    <property type="entry name" value="Cytotoxic_necrot_fac-like_cat"/>
</dbReference>
<dbReference type="AlphaFoldDB" id="A0A433SHF6"/>
<evidence type="ECO:0000256" key="8">
    <source>
        <dbReference type="ARBA" id="ARBA00048968"/>
    </source>
</evidence>
<dbReference type="GO" id="GO:0005507">
    <property type="term" value="F:copper ion binding"/>
    <property type="evidence" value="ECO:0007669"/>
    <property type="project" value="TreeGrafter"/>
</dbReference>
<evidence type="ECO:0000256" key="10">
    <source>
        <dbReference type="RuleBase" id="RU361274"/>
    </source>
</evidence>
<keyword evidence="5" id="KW-0378">Hydrolase</keyword>
<reference evidence="11 12" key="1">
    <citation type="submission" date="2018-01" db="EMBL/GenBank/DDBJ databases">
        <title>Saezia sanguinis gen. nov., sp. nov., in the order Burkholderiales isolated from human blood.</title>
        <authorList>
            <person name="Medina-Pascual M.J."/>
            <person name="Valdezate S."/>
            <person name="Monzon S."/>
            <person name="Cuesta I."/>
            <person name="Carrasco G."/>
            <person name="Villalon P."/>
            <person name="Saez-Nieto J.A."/>
        </authorList>
    </citation>
    <scope>NUCLEOTIDE SEQUENCE [LARGE SCALE GENOMIC DNA]</scope>
    <source>
        <strain evidence="11 12">CNM695-12</strain>
    </source>
</reference>
<dbReference type="InterPro" id="IPR038371">
    <property type="entry name" value="Cu_polyphenol_OxRdtase_sf"/>
</dbReference>
<accession>A0A433SHF6</accession>
<dbReference type="NCBIfam" id="TIGR00726">
    <property type="entry name" value="peptidoglycan editing factor PgeF"/>
    <property type="match status" value="1"/>
</dbReference>
<protein>
    <recommendedName>
        <fullName evidence="10">Purine nucleoside phosphorylase</fullName>
    </recommendedName>
</protein>
<dbReference type="EMBL" id="PQSP01000001">
    <property type="protein sequence ID" value="RUS68152.1"/>
    <property type="molecule type" value="Genomic_DNA"/>
</dbReference>
<evidence type="ECO:0000256" key="4">
    <source>
        <dbReference type="ARBA" id="ARBA00022723"/>
    </source>
</evidence>
<comment type="catalytic activity">
    <reaction evidence="7">
        <text>adenosine + H2O + H(+) = inosine + NH4(+)</text>
        <dbReference type="Rhea" id="RHEA:24408"/>
        <dbReference type="ChEBI" id="CHEBI:15377"/>
        <dbReference type="ChEBI" id="CHEBI:15378"/>
        <dbReference type="ChEBI" id="CHEBI:16335"/>
        <dbReference type="ChEBI" id="CHEBI:17596"/>
        <dbReference type="ChEBI" id="CHEBI:28938"/>
        <dbReference type="EC" id="3.5.4.4"/>
    </reaction>
    <physiologicalReaction direction="left-to-right" evidence="7">
        <dbReference type="Rhea" id="RHEA:24409"/>
    </physiologicalReaction>
</comment>
<name>A0A433SHF6_9BURK</name>
<evidence type="ECO:0000256" key="9">
    <source>
        <dbReference type="ARBA" id="ARBA00049893"/>
    </source>
</evidence>
<dbReference type="RefSeq" id="WP_126978077.1">
    <property type="nucleotide sequence ID" value="NZ_PQSP01000001.1"/>
</dbReference>
<dbReference type="GO" id="GO:0016787">
    <property type="term" value="F:hydrolase activity"/>
    <property type="evidence" value="ECO:0007669"/>
    <property type="project" value="UniProtKB-KW"/>
</dbReference>
<dbReference type="Pfam" id="PF02578">
    <property type="entry name" value="Cu-oxidase_4"/>
    <property type="match status" value="1"/>
</dbReference>
<keyword evidence="3" id="KW-0808">Transferase</keyword>
<gene>
    <name evidence="11" type="primary">yfiH</name>
    <name evidence="11" type="ORF">CUZ56_00639</name>
</gene>
<evidence type="ECO:0000256" key="6">
    <source>
        <dbReference type="ARBA" id="ARBA00022833"/>
    </source>
</evidence>
<evidence type="ECO:0000256" key="2">
    <source>
        <dbReference type="ARBA" id="ARBA00007353"/>
    </source>
</evidence>
<dbReference type="PANTHER" id="PTHR30616:SF2">
    <property type="entry name" value="PURINE NUCLEOSIDE PHOSPHORYLASE LACC1"/>
    <property type="match status" value="1"/>
</dbReference>
<evidence type="ECO:0000313" key="12">
    <source>
        <dbReference type="Proteomes" id="UP000286947"/>
    </source>
</evidence>
<dbReference type="Proteomes" id="UP000286947">
    <property type="component" value="Unassembled WGS sequence"/>
</dbReference>
<keyword evidence="6" id="KW-0862">Zinc</keyword>
<dbReference type="PANTHER" id="PTHR30616">
    <property type="entry name" value="UNCHARACTERIZED PROTEIN YFIH"/>
    <property type="match status" value="1"/>
</dbReference>
<evidence type="ECO:0000256" key="3">
    <source>
        <dbReference type="ARBA" id="ARBA00022679"/>
    </source>
</evidence>
<dbReference type="InterPro" id="IPR003730">
    <property type="entry name" value="Cu_polyphenol_OxRdtase"/>
</dbReference>
<dbReference type="GO" id="GO:0017061">
    <property type="term" value="F:S-methyl-5-thioadenosine phosphorylase activity"/>
    <property type="evidence" value="ECO:0007669"/>
    <property type="project" value="UniProtKB-EC"/>
</dbReference>
<evidence type="ECO:0000256" key="1">
    <source>
        <dbReference type="ARBA" id="ARBA00000553"/>
    </source>
</evidence>
<comment type="catalytic activity">
    <reaction evidence="8">
        <text>adenosine + phosphate = alpha-D-ribose 1-phosphate + adenine</text>
        <dbReference type="Rhea" id="RHEA:27642"/>
        <dbReference type="ChEBI" id="CHEBI:16335"/>
        <dbReference type="ChEBI" id="CHEBI:16708"/>
        <dbReference type="ChEBI" id="CHEBI:43474"/>
        <dbReference type="ChEBI" id="CHEBI:57720"/>
        <dbReference type="EC" id="2.4.2.1"/>
    </reaction>
    <physiologicalReaction direction="left-to-right" evidence="8">
        <dbReference type="Rhea" id="RHEA:27643"/>
    </physiologicalReaction>
</comment>
<evidence type="ECO:0000313" key="11">
    <source>
        <dbReference type="EMBL" id="RUS68152.1"/>
    </source>
</evidence>
<organism evidence="11 12">
    <name type="scientific">Saezia sanguinis</name>
    <dbReference type="NCBI Taxonomy" id="1965230"/>
    <lineage>
        <taxon>Bacteria</taxon>
        <taxon>Pseudomonadati</taxon>
        <taxon>Pseudomonadota</taxon>
        <taxon>Betaproteobacteria</taxon>
        <taxon>Burkholderiales</taxon>
        <taxon>Saeziaceae</taxon>
        <taxon>Saezia</taxon>
    </lineage>
</organism>
<comment type="catalytic activity">
    <reaction evidence="9">
        <text>S-methyl-5'-thioadenosine + phosphate = 5-(methylsulfanyl)-alpha-D-ribose 1-phosphate + adenine</text>
        <dbReference type="Rhea" id="RHEA:11852"/>
        <dbReference type="ChEBI" id="CHEBI:16708"/>
        <dbReference type="ChEBI" id="CHEBI:17509"/>
        <dbReference type="ChEBI" id="CHEBI:43474"/>
        <dbReference type="ChEBI" id="CHEBI:58533"/>
        <dbReference type="EC" id="2.4.2.28"/>
    </reaction>
    <physiologicalReaction direction="left-to-right" evidence="9">
        <dbReference type="Rhea" id="RHEA:11853"/>
    </physiologicalReaction>
</comment>
<comment type="caution">
    <text evidence="11">The sequence shown here is derived from an EMBL/GenBank/DDBJ whole genome shotgun (WGS) entry which is preliminary data.</text>
</comment>
<evidence type="ECO:0000256" key="5">
    <source>
        <dbReference type="ARBA" id="ARBA00022801"/>
    </source>
</evidence>
<keyword evidence="12" id="KW-1185">Reference proteome</keyword>
<dbReference type="Gene3D" id="3.60.140.10">
    <property type="entry name" value="CNF1/YfiH-like putative cysteine hydrolases"/>
    <property type="match status" value="1"/>
</dbReference>
<dbReference type="OrthoDB" id="4279at2"/>
<comment type="catalytic activity">
    <reaction evidence="1">
        <text>inosine + phosphate = alpha-D-ribose 1-phosphate + hypoxanthine</text>
        <dbReference type="Rhea" id="RHEA:27646"/>
        <dbReference type="ChEBI" id="CHEBI:17368"/>
        <dbReference type="ChEBI" id="CHEBI:17596"/>
        <dbReference type="ChEBI" id="CHEBI:43474"/>
        <dbReference type="ChEBI" id="CHEBI:57720"/>
        <dbReference type="EC" id="2.4.2.1"/>
    </reaction>
    <physiologicalReaction direction="left-to-right" evidence="1">
        <dbReference type="Rhea" id="RHEA:27647"/>
    </physiologicalReaction>
</comment>